<gene>
    <name evidence="2" type="ORF">SAMN04244572_03684</name>
</gene>
<protein>
    <recommendedName>
        <fullName evidence="4">Transposase DDE domain-containing protein</fullName>
    </recommendedName>
</protein>
<reference evidence="2 3" key="1">
    <citation type="submission" date="2016-10" db="EMBL/GenBank/DDBJ databases">
        <authorList>
            <person name="de Groot N.N."/>
        </authorList>
    </citation>
    <scope>NUCLEOTIDE SEQUENCE [LARGE SCALE GENOMIC DNA]</scope>
    <source>
        <strain evidence="2 3">DSM 373</strain>
    </source>
</reference>
<feature type="region of interest" description="Disordered" evidence="1">
    <location>
        <begin position="173"/>
        <end position="194"/>
    </location>
</feature>
<dbReference type="Proteomes" id="UP000199250">
    <property type="component" value="Unassembled WGS sequence"/>
</dbReference>
<evidence type="ECO:0000256" key="1">
    <source>
        <dbReference type="SAM" id="MobiDB-lite"/>
    </source>
</evidence>
<evidence type="ECO:0000313" key="3">
    <source>
        <dbReference type="Proteomes" id="UP000199250"/>
    </source>
</evidence>
<organism evidence="2 3">
    <name type="scientific">Azotobacter beijerinckii</name>
    <dbReference type="NCBI Taxonomy" id="170623"/>
    <lineage>
        <taxon>Bacteria</taxon>
        <taxon>Pseudomonadati</taxon>
        <taxon>Pseudomonadota</taxon>
        <taxon>Gammaproteobacteria</taxon>
        <taxon>Pseudomonadales</taxon>
        <taxon>Pseudomonadaceae</taxon>
        <taxon>Azotobacter</taxon>
    </lineage>
</organism>
<proteinExistence type="predicted"/>
<accession>A0A1H6Y7P4</accession>
<dbReference type="EMBL" id="FNYQ01000085">
    <property type="protein sequence ID" value="SEJ36496.1"/>
    <property type="molecule type" value="Genomic_DNA"/>
</dbReference>
<evidence type="ECO:0008006" key="4">
    <source>
        <dbReference type="Google" id="ProtNLM"/>
    </source>
</evidence>
<sequence length="209" mass="22922">MSLVSLGLRPSLHAAARQMDNLPVSVTALYDKVGRTEPALLRALVRETGQRALPAGLATAHCRWQPPAGHGKAAQASAWPARSRPAGTIRGWLDRVVDLQACEDAYESERTGILPLLDGADPGQLWIADRHFCTRAILQRCEDAQAGFIVRQHAKHLMAPTLLRGEPGGALWRRRGRSTPCGAPTRKRGHDQSLEKQKTLKGLRLRMVL</sequence>
<dbReference type="AlphaFoldDB" id="A0A1H6Y7P4"/>
<evidence type="ECO:0000313" key="2">
    <source>
        <dbReference type="EMBL" id="SEJ36496.1"/>
    </source>
</evidence>
<name>A0A1H6Y7P4_9GAMM</name>